<dbReference type="OrthoDB" id="8159487at2"/>
<keyword evidence="3" id="KW-1185">Reference proteome</keyword>
<feature type="transmembrane region" description="Helical" evidence="1">
    <location>
        <begin position="156"/>
        <end position="173"/>
    </location>
</feature>
<feature type="transmembrane region" description="Helical" evidence="1">
    <location>
        <begin position="123"/>
        <end position="144"/>
    </location>
</feature>
<evidence type="ECO:0000313" key="2">
    <source>
        <dbReference type="EMBL" id="MPV87882.1"/>
    </source>
</evidence>
<dbReference type="AlphaFoldDB" id="A0A7J9UTP3"/>
<accession>A0A7J9UTP3</accession>
<keyword evidence="1" id="KW-0472">Membrane</keyword>
<reference evidence="2 3" key="1">
    <citation type="submission" date="2019-10" db="EMBL/GenBank/DDBJ databases">
        <title>Georgenia wutianyii sp. nov. and Georgenia yuyongxinii sp. nov. isolated from plateau pika (Ochotona curzoniae) in the Qinghai-Tibet plateau of China.</title>
        <authorList>
            <person name="Tian Z."/>
        </authorList>
    </citation>
    <scope>NUCLEOTIDE SEQUENCE [LARGE SCALE GENOMIC DNA]</scope>
    <source>
        <strain evidence="2 3">JCM 15130</strain>
    </source>
</reference>
<feature type="transmembrane region" description="Helical" evidence="1">
    <location>
        <begin position="49"/>
        <end position="69"/>
    </location>
</feature>
<dbReference type="RefSeq" id="WP_152230503.1">
    <property type="nucleotide sequence ID" value="NZ_BAAAOT010000002.1"/>
</dbReference>
<name>A0A7J9UTP3_9MICO</name>
<feature type="transmembrane region" description="Helical" evidence="1">
    <location>
        <begin position="179"/>
        <end position="202"/>
    </location>
</feature>
<keyword evidence="1" id="KW-1133">Transmembrane helix</keyword>
<evidence type="ECO:0000313" key="3">
    <source>
        <dbReference type="Proteomes" id="UP000429644"/>
    </source>
</evidence>
<dbReference type="EMBL" id="WHPD01000949">
    <property type="protein sequence ID" value="MPV87882.1"/>
    <property type="molecule type" value="Genomic_DNA"/>
</dbReference>
<feature type="transmembrane region" description="Helical" evidence="1">
    <location>
        <begin position="9"/>
        <end position="29"/>
    </location>
</feature>
<dbReference type="Proteomes" id="UP000429644">
    <property type="component" value="Unassembled WGS sequence"/>
</dbReference>
<proteinExistence type="predicted"/>
<keyword evidence="1" id="KW-0812">Transmembrane</keyword>
<dbReference type="InterPro" id="IPR009339">
    <property type="entry name" value="DUF998"/>
</dbReference>
<gene>
    <name evidence="2" type="ORF">GB882_04330</name>
</gene>
<feature type="transmembrane region" description="Helical" evidence="1">
    <location>
        <begin position="81"/>
        <end position="103"/>
    </location>
</feature>
<protein>
    <submittedName>
        <fullName evidence="2">DUF998 domain-containing protein</fullName>
    </submittedName>
</protein>
<evidence type="ECO:0000256" key="1">
    <source>
        <dbReference type="SAM" id="Phobius"/>
    </source>
</evidence>
<sequence>MADRLTRRLLGAGVAAGPVFVAVTTTQMLTREGFDVLHHPLSLLSRGAAGWVQVTNFVVAGVLVGGYAVGVRRLLRPGPAAAAAPVALAALGAGLVGAGAFVTDPGGLGFPPEDAAAGTTWHGLAHAAATAVGLNAGIAAAVVLAHRFSRAGARGWAGYCLATAAPLAVLAWWRGPTLVSVRLAVDVVLLAAWVSLVAARLYREAAAQR</sequence>
<organism evidence="2 3">
    <name type="scientific">Georgenia ruanii</name>
    <dbReference type="NCBI Taxonomy" id="348442"/>
    <lineage>
        <taxon>Bacteria</taxon>
        <taxon>Bacillati</taxon>
        <taxon>Actinomycetota</taxon>
        <taxon>Actinomycetes</taxon>
        <taxon>Micrococcales</taxon>
        <taxon>Bogoriellaceae</taxon>
        <taxon>Georgenia</taxon>
    </lineage>
</organism>
<dbReference type="Pfam" id="PF06197">
    <property type="entry name" value="DUF998"/>
    <property type="match status" value="1"/>
</dbReference>
<comment type="caution">
    <text evidence="2">The sequence shown here is derived from an EMBL/GenBank/DDBJ whole genome shotgun (WGS) entry which is preliminary data.</text>
</comment>